<evidence type="ECO:0000313" key="4">
    <source>
        <dbReference type="WBParaSite" id="TCLT_0000707001-mRNA-1"/>
    </source>
</evidence>
<feature type="transmembrane region" description="Helical" evidence="1">
    <location>
        <begin position="48"/>
        <end position="67"/>
    </location>
</feature>
<reference evidence="4" key="1">
    <citation type="submission" date="2017-02" db="UniProtKB">
        <authorList>
            <consortium name="WormBaseParasite"/>
        </authorList>
    </citation>
    <scope>IDENTIFICATION</scope>
</reference>
<keyword evidence="1" id="KW-0812">Transmembrane</keyword>
<dbReference type="OrthoDB" id="5849812at2759"/>
<organism evidence="4">
    <name type="scientific">Thelazia callipaeda</name>
    <name type="common">Oriental eyeworm</name>
    <name type="synonym">Parasitic nematode</name>
    <dbReference type="NCBI Taxonomy" id="103827"/>
    <lineage>
        <taxon>Eukaryota</taxon>
        <taxon>Metazoa</taxon>
        <taxon>Ecdysozoa</taxon>
        <taxon>Nematoda</taxon>
        <taxon>Chromadorea</taxon>
        <taxon>Rhabditida</taxon>
        <taxon>Spirurina</taxon>
        <taxon>Spiruromorpha</taxon>
        <taxon>Thelazioidea</taxon>
        <taxon>Thelaziidae</taxon>
        <taxon>Thelazia</taxon>
    </lineage>
</organism>
<keyword evidence="1" id="KW-1133">Transmembrane helix</keyword>
<dbReference type="WBParaSite" id="TCLT_0000707001-mRNA-1">
    <property type="protein sequence ID" value="TCLT_0000707001-mRNA-1"/>
    <property type="gene ID" value="TCLT_0000707001"/>
</dbReference>
<dbReference type="AlphaFoldDB" id="A0A0N5D2G0"/>
<keyword evidence="1" id="KW-0472">Membrane</keyword>
<protein>
    <submittedName>
        <fullName evidence="4">7TM_GPCR_Srx domain-containing protein</fullName>
    </submittedName>
</protein>
<keyword evidence="3" id="KW-1185">Reference proteome</keyword>
<name>A0A0N5D2G0_THECL</name>
<dbReference type="Proteomes" id="UP000276776">
    <property type="component" value="Unassembled WGS sequence"/>
</dbReference>
<evidence type="ECO:0000313" key="3">
    <source>
        <dbReference type="Proteomes" id="UP000276776"/>
    </source>
</evidence>
<dbReference type="EMBL" id="UYYF01004471">
    <property type="protein sequence ID" value="VDN04480.1"/>
    <property type="molecule type" value="Genomic_DNA"/>
</dbReference>
<proteinExistence type="predicted"/>
<evidence type="ECO:0000256" key="1">
    <source>
        <dbReference type="SAM" id="Phobius"/>
    </source>
</evidence>
<sequence length="183" mass="20598">MLFFAIIIPSAFSLIWLTPYTTYGFDAPVLMWIYNSPEFMPSCDRITTLVTSVLATFCYLLVLLHVLKKSRSKGSEIHGTSRQRDTLLTLQVVNNSGYTVCVSIYFITDLRCIRAKFIENTRNQKILSLILDMTFCSQHRTSVTVMAIASCVPPKPVIPLKNGYAANKRYTGAHLKQTFGAKS</sequence>
<accession>A0A0N5D2G0</accession>
<reference evidence="2 3" key="2">
    <citation type="submission" date="2018-11" db="EMBL/GenBank/DDBJ databases">
        <authorList>
            <consortium name="Pathogen Informatics"/>
        </authorList>
    </citation>
    <scope>NUCLEOTIDE SEQUENCE [LARGE SCALE GENOMIC DNA]</scope>
</reference>
<gene>
    <name evidence="2" type="ORF">TCLT_LOCUS7059</name>
</gene>
<evidence type="ECO:0000313" key="2">
    <source>
        <dbReference type="EMBL" id="VDN04480.1"/>
    </source>
</evidence>